<dbReference type="FunFam" id="2.60.120.200:FF:000114">
    <property type="entry name" value="Probable endo-1,3(4)-beta-glucanase NFIA_089530"/>
    <property type="match status" value="1"/>
</dbReference>
<feature type="chain" id="PRO_5040476854" description="GH16 domain-containing protein" evidence="4">
    <location>
        <begin position="21"/>
        <end position="315"/>
    </location>
</feature>
<feature type="signal peptide" evidence="4">
    <location>
        <begin position="1"/>
        <end position="20"/>
    </location>
</feature>
<dbReference type="Gene3D" id="2.60.120.200">
    <property type="match status" value="1"/>
</dbReference>
<dbReference type="InterPro" id="IPR013320">
    <property type="entry name" value="ConA-like_dom_sf"/>
</dbReference>
<dbReference type="InterPro" id="IPR000757">
    <property type="entry name" value="Beta-glucanase-like"/>
</dbReference>
<dbReference type="Proteomes" id="UP000716291">
    <property type="component" value="Unassembled WGS sequence"/>
</dbReference>
<evidence type="ECO:0000256" key="4">
    <source>
        <dbReference type="SAM" id="SignalP"/>
    </source>
</evidence>
<protein>
    <recommendedName>
        <fullName evidence="5">GH16 domain-containing protein</fullName>
    </recommendedName>
</protein>
<dbReference type="GO" id="GO:0009251">
    <property type="term" value="P:glucan catabolic process"/>
    <property type="evidence" value="ECO:0007669"/>
    <property type="project" value="TreeGrafter"/>
</dbReference>
<dbReference type="AlphaFoldDB" id="A0A9P6WY07"/>
<comment type="similarity">
    <text evidence="1">Belongs to the glycosyl hydrolase 16 family.</text>
</comment>
<keyword evidence="2" id="KW-0378">Hydrolase</keyword>
<sequence length="315" mass="34223">MLKSLITSLLAVNLFAVSTAQVWSLKKTYQGSTFFDGFDFFTDADPTHGFVKYVDQATAQSAGLISTRGGKVIMRADNSTVSPNGRRSVRITSRLSYTNSALVLLDLEHMPVGCGTWPAFWMFGPDWPNNGEIDIIENVNEATANQFHLHTKKGCTMAGVSRKQTGSILTNDCYVNAPGQSANTGCGVSTTDKRTYGRGLNAINGGVYAMRMAAGTGIQIWFFPRGSIPSDISSGNVNPTSWPTPIADFPFKAGSCDLTYFNNMNIIFNLAFCGDWAGNVYGNSGCPSTCTDYVANNPHAFSDAYWSINYLKVYQ</sequence>
<dbReference type="PROSITE" id="PS51762">
    <property type="entry name" value="GH16_2"/>
    <property type="match status" value="1"/>
</dbReference>
<keyword evidence="3" id="KW-0326">Glycosidase</keyword>
<evidence type="ECO:0000256" key="2">
    <source>
        <dbReference type="ARBA" id="ARBA00022801"/>
    </source>
</evidence>
<dbReference type="GO" id="GO:0004553">
    <property type="term" value="F:hydrolase activity, hydrolyzing O-glycosyl compounds"/>
    <property type="evidence" value="ECO:0007669"/>
    <property type="project" value="InterPro"/>
</dbReference>
<evidence type="ECO:0000259" key="5">
    <source>
        <dbReference type="PROSITE" id="PS51762"/>
    </source>
</evidence>
<gene>
    <name evidence="6" type="ORF">G6F64_012099</name>
</gene>
<dbReference type="SUPFAM" id="SSF49899">
    <property type="entry name" value="Concanavalin A-like lectins/glucanases"/>
    <property type="match status" value="1"/>
</dbReference>
<name>A0A9P6WY07_RHIOR</name>
<keyword evidence="4" id="KW-0732">Signal</keyword>
<dbReference type="CDD" id="cd02181">
    <property type="entry name" value="GH16_fungal_Lam16A_glucanase"/>
    <property type="match status" value="1"/>
</dbReference>
<reference evidence="6" key="1">
    <citation type="journal article" date="2020" name="Microb. Genom.">
        <title>Genetic diversity of clinical and environmental Mucorales isolates obtained from an investigation of mucormycosis cases among solid organ transplant recipients.</title>
        <authorList>
            <person name="Nguyen M.H."/>
            <person name="Kaul D."/>
            <person name="Muto C."/>
            <person name="Cheng S.J."/>
            <person name="Richter R.A."/>
            <person name="Bruno V.M."/>
            <person name="Liu G."/>
            <person name="Beyhan S."/>
            <person name="Sundermann A.J."/>
            <person name="Mounaud S."/>
            <person name="Pasculle A.W."/>
            <person name="Nierman W.C."/>
            <person name="Driscoll E."/>
            <person name="Cumbie R."/>
            <person name="Clancy C.J."/>
            <person name="Dupont C.L."/>
        </authorList>
    </citation>
    <scope>NUCLEOTIDE SEQUENCE</scope>
    <source>
        <strain evidence="6">GL11</strain>
    </source>
</reference>
<accession>A0A9P6WY07</accession>
<evidence type="ECO:0000313" key="7">
    <source>
        <dbReference type="Proteomes" id="UP000716291"/>
    </source>
</evidence>
<dbReference type="PANTHER" id="PTHR10963:SF24">
    <property type="entry name" value="GLYCOSIDASE C21B10.07-RELATED"/>
    <property type="match status" value="1"/>
</dbReference>
<evidence type="ECO:0000256" key="1">
    <source>
        <dbReference type="ARBA" id="ARBA00006865"/>
    </source>
</evidence>
<dbReference type="EMBL" id="JAANQT010003382">
    <property type="protein sequence ID" value="KAG1301101.1"/>
    <property type="molecule type" value="Genomic_DNA"/>
</dbReference>
<dbReference type="InterPro" id="IPR050546">
    <property type="entry name" value="Glycosyl_Hydrlase_16"/>
</dbReference>
<proteinExistence type="inferred from homology"/>
<feature type="domain" description="GH16" evidence="5">
    <location>
        <begin position="21"/>
        <end position="315"/>
    </location>
</feature>
<dbReference type="PANTHER" id="PTHR10963">
    <property type="entry name" value="GLYCOSYL HYDROLASE-RELATED"/>
    <property type="match status" value="1"/>
</dbReference>
<keyword evidence="7" id="KW-1185">Reference proteome</keyword>
<dbReference type="Pfam" id="PF26113">
    <property type="entry name" value="GH16_XgeA"/>
    <property type="match status" value="1"/>
</dbReference>
<dbReference type="OrthoDB" id="192832at2759"/>
<evidence type="ECO:0000313" key="6">
    <source>
        <dbReference type="EMBL" id="KAG1301101.1"/>
    </source>
</evidence>
<organism evidence="6 7">
    <name type="scientific">Rhizopus oryzae</name>
    <name type="common">Mucormycosis agent</name>
    <name type="synonym">Rhizopus arrhizus var. delemar</name>
    <dbReference type="NCBI Taxonomy" id="64495"/>
    <lineage>
        <taxon>Eukaryota</taxon>
        <taxon>Fungi</taxon>
        <taxon>Fungi incertae sedis</taxon>
        <taxon>Mucoromycota</taxon>
        <taxon>Mucoromycotina</taxon>
        <taxon>Mucoromycetes</taxon>
        <taxon>Mucorales</taxon>
        <taxon>Mucorineae</taxon>
        <taxon>Rhizopodaceae</taxon>
        <taxon>Rhizopus</taxon>
    </lineage>
</organism>
<comment type="caution">
    <text evidence="6">The sequence shown here is derived from an EMBL/GenBank/DDBJ whole genome shotgun (WGS) entry which is preliminary data.</text>
</comment>
<evidence type="ECO:0000256" key="3">
    <source>
        <dbReference type="ARBA" id="ARBA00023295"/>
    </source>
</evidence>